<dbReference type="Pfam" id="PF13442">
    <property type="entry name" value="Cytochrome_CBB3"/>
    <property type="match status" value="1"/>
</dbReference>
<feature type="compositionally biased region" description="Basic and acidic residues" evidence="5">
    <location>
        <begin position="178"/>
        <end position="190"/>
    </location>
</feature>
<accession>A0ABP7SHG0</accession>
<dbReference type="EMBL" id="BAAAZE010000001">
    <property type="protein sequence ID" value="GAA4011731.1"/>
    <property type="molecule type" value="Genomic_DNA"/>
</dbReference>
<comment type="caution">
    <text evidence="8">The sequence shown here is derived from an EMBL/GenBank/DDBJ whole genome shotgun (WGS) entry which is preliminary data.</text>
</comment>
<keyword evidence="6" id="KW-0812">Transmembrane</keyword>
<keyword evidence="2 4" id="KW-0479">Metal-binding</keyword>
<keyword evidence="9" id="KW-1185">Reference proteome</keyword>
<evidence type="ECO:0000313" key="9">
    <source>
        <dbReference type="Proteomes" id="UP001501353"/>
    </source>
</evidence>
<name>A0ABP7SHG0_9BURK</name>
<gene>
    <name evidence="8" type="ORF">GCM10022212_01250</name>
</gene>
<sequence>MSKPKRPVSSAQRGRENADPDEGVRPLPWFLVMFLGAMAMWGAFYIYSTPSGEDSAYGDQRTVETLRPPVLTAGAVSQVDGKQIYGSKCAACHQATGLGVAGVFPPLVASEWVVEDEKILTHILLHGINGEITVKGVVYKGAMPAWQSMSDAELAAVMTYIRAEWGNKAPPITAETVKAQREATKDRTEPYKGGAELKSAS</sequence>
<evidence type="ECO:0000256" key="6">
    <source>
        <dbReference type="SAM" id="Phobius"/>
    </source>
</evidence>
<dbReference type="InterPro" id="IPR009056">
    <property type="entry name" value="Cyt_c-like_dom"/>
</dbReference>
<dbReference type="Gene3D" id="1.10.760.10">
    <property type="entry name" value="Cytochrome c-like domain"/>
    <property type="match status" value="1"/>
</dbReference>
<evidence type="ECO:0000256" key="2">
    <source>
        <dbReference type="ARBA" id="ARBA00022723"/>
    </source>
</evidence>
<keyword evidence="6" id="KW-1133">Transmembrane helix</keyword>
<evidence type="ECO:0000256" key="5">
    <source>
        <dbReference type="SAM" id="MobiDB-lite"/>
    </source>
</evidence>
<feature type="domain" description="Cytochrome c" evidence="7">
    <location>
        <begin position="76"/>
        <end position="165"/>
    </location>
</feature>
<dbReference type="SUPFAM" id="SSF46626">
    <property type="entry name" value="Cytochrome c"/>
    <property type="match status" value="1"/>
</dbReference>
<organism evidence="8 9">
    <name type="scientific">Actimicrobium antarcticum</name>
    <dbReference type="NCBI Taxonomy" id="1051899"/>
    <lineage>
        <taxon>Bacteria</taxon>
        <taxon>Pseudomonadati</taxon>
        <taxon>Pseudomonadota</taxon>
        <taxon>Betaproteobacteria</taxon>
        <taxon>Burkholderiales</taxon>
        <taxon>Oxalobacteraceae</taxon>
        <taxon>Actimicrobium</taxon>
    </lineage>
</organism>
<dbReference type="InterPro" id="IPR036909">
    <property type="entry name" value="Cyt_c-like_dom_sf"/>
</dbReference>
<protein>
    <recommendedName>
        <fullName evidence="7">Cytochrome c domain-containing protein</fullName>
    </recommendedName>
</protein>
<keyword evidence="6" id="KW-0472">Membrane</keyword>
<dbReference type="RefSeq" id="WP_344761246.1">
    <property type="nucleotide sequence ID" value="NZ_BAAAZE010000001.1"/>
</dbReference>
<evidence type="ECO:0000256" key="1">
    <source>
        <dbReference type="ARBA" id="ARBA00022617"/>
    </source>
</evidence>
<feature type="region of interest" description="Disordered" evidence="5">
    <location>
        <begin position="1"/>
        <end position="21"/>
    </location>
</feature>
<reference evidence="9" key="1">
    <citation type="journal article" date="2019" name="Int. J. Syst. Evol. Microbiol.">
        <title>The Global Catalogue of Microorganisms (GCM) 10K type strain sequencing project: providing services to taxonomists for standard genome sequencing and annotation.</title>
        <authorList>
            <consortium name="The Broad Institute Genomics Platform"/>
            <consortium name="The Broad Institute Genome Sequencing Center for Infectious Disease"/>
            <person name="Wu L."/>
            <person name="Ma J."/>
        </authorList>
    </citation>
    <scope>NUCLEOTIDE SEQUENCE [LARGE SCALE GENOMIC DNA]</scope>
    <source>
        <strain evidence="9">JCM 16673</strain>
    </source>
</reference>
<keyword evidence="1 4" id="KW-0349">Heme</keyword>
<proteinExistence type="predicted"/>
<dbReference type="Proteomes" id="UP001501353">
    <property type="component" value="Unassembled WGS sequence"/>
</dbReference>
<dbReference type="PROSITE" id="PS51007">
    <property type="entry name" value="CYTC"/>
    <property type="match status" value="1"/>
</dbReference>
<feature type="region of interest" description="Disordered" evidence="5">
    <location>
        <begin position="175"/>
        <end position="201"/>
    </location>
</feature>
<evidence type="ECO:0000256" key="4">
    <source>
        <dbReference type="PROSITE-ProRule" id="PRU00433"/>
    </source>
</evidence>
<feature type="transmembrane region" description="Helical" evidence="6">
    <location>
        <begin position="27"/>
        <end position="47"/>
    </location>
</feature>
<dbReference type="PANTHER" id="PTHR35008">
    <property type="entry name" value="BLL4482 PROTEIN-RELATED"/>
    <property type="match status" value="1"/>
</dbReference>
<keyword evidence="3 4" id="KW-0408">Iron</keyword>
<dbReference type="InterPro" id="IPR051459">
    <property type="entry name" value="Cytochrome_c-type_DH"/>
</dbReference>
<dbReference type="PANTHER" id="PTHR35008:SF8">
    <property type="entry name" value="ALCOHOL DEHYDROGENASE CYTOCHROME C SUBUNIT"/>
    <property type="match status" value="1"/>
</dbReference>
<evidence type="ECO:0000256" key="3">
    <source>
        <dbReference type="ARBA" id="ARBA00023004"/>
    </source>
</evidence>
<evidence type="ECO:0000259" key="7">
    <source>
        <dbReference type="PROSITE" id="PS51007"/>
    </source>
</evidence>
<evidence type="ECO:0000313" key="8">
    <source>
        <dbReference type="EMBL" id="GAA4011731.1"/>
    </source>
</evidence>